<keyword evidence="2" id="KW-1185">Reference proteome</keyword>
<organism evidence="1 2">
    <name type="scientific">Actinomadura verrucosospora</name>
    <dbReference type="NCBI Taxonomy" id="46165"/>
    <lineage>
        <taxon>Bacteria</taxon>
        <taxon>Bacillati</taxon>
        <taxon>Actinomycetota</taxon>
        <taxon>Actinomycetes</taxon>
        <taxon>Streptosporangiales</taxon>
        <taxon>Thermomonosporaceae</taxon>
        <taxon>Actinomadura</taxon>
    </lineage>
</organism>
<name>A0A7D4AUL2_ACTVE</name>
<evidence type="ECO:0000313" key="1">
    <source>
        <dbReference type="EMBL" id="QKG26328.1"/>
    </source>
</evidence>
<dbReference type="Proteomes" id="UP000501240">
    <property type="component" value="Chromosome"/>
</dbReference>
<dbReference type="AlphaFoldDB" id="A0A7D4AUL2"/>
<dbReference type="EMBL" id="CP053892">
    <property type="protein sequence ID" value="QKG26328.1"/>
    <property type="molecule type" value="Genomic_DNA"/>
</dbReference>
<accession>A0A7D4AUL2</accession>
<reference evidence="1 2" key="1">
    <citation type="submission" date="2020-05" db="EMBL/GenBank/DDBJ databases">
        <title>Actinomadura verrucosospora NRRL-B18236 (PFL_A860) Genome sequencing and assembly.</title>
        <authorList>
            <person name="Samborskyy M."/>
        </authorList>
    </citation>
    <scope>NUCLEOTIDE SEQUENCE [LARGE SCALE GENOMIC DNA]</scope>
    <source>
        <strain evidence="1 2">NRRL:B18236</strain>
    </source>
</reference>
<gene>
    <name evidence="1" type="ORF">ACTIVE_7981</name>
</gene>
<proteinExistence type="predicted"/>
<protein>
    <submittedName>
        <fullName evidence="1">Uncharacterized protein</fullName>
    </submittedName>
</protein>
<evidence type="ECO:0000313" key="2">
    <source>
        <dbReference type="Proteomes" id="UP000501240"/>
    </source>
</evidence>
<sequence>MNIMRDFMFNSLCGPIVHTPYP</sequence>